<sequence length="444" mass="50318">MLIKLKWVVYHLLVTLLIILTSAQVGAETAFNKVSNNSEASRQLSSLAYDLGAGVRVNETMNKTGLARLLDNHVFGEDFKHQSLSAEQYLTLIERNDVERLRMLIKHYKSLERYQWPTVAPIELRLGLRTKEVAKLRWILAQLGDITPYSMPVYRESIFDPSIEEGLKLFQRRHGHTVNGKLVPQTILALNTEPSIRVAQLQNALKETLIEFDGTKDYVSVNLMAQTLRITKNGVVKLVMPVIVGKPTSKTPELNTTISAITVNPSWTPPASIIYQDIFKYIEKQPNYLRNNDFVFKSYTSNSIDNNVGGMDSNSLKHKLKNSALVQLPGTKNALGKYRFTIPNSEAIFLHDTPGKHLFKRSNRALSHGCIRLSQPELFANYLMSKEPENTRFVFKNAIKNKQTRHFNLTSKLPINVSYQSVWIDKAGRLQVRANTLAIRGKDG</sequence>
<organism evidence="10 11">
    <name type="scientific">Shewanella schlegeliana</name>
    <dbReference type="NCBI Taxonomy" id="190308"/>
    <lineage>
        <taxon>Bacteria</taxon>
        <taxon>Pseudomonadati</taxon>
        <taxon>Pseudomonadota</taxon>
        <taxon>Gammaproteobacteria</taxon>
        <taxon>Alteromonadales</taxon>
        <taxon>Shewanellaceae</taxon>
        <taxon>Shewanella</taxon>
    </lineage>
</organism>
<dbReference type="EMBL" id="JAESVD010000006">
    <property type="protein sequence ID" value="MBL4913825.1"/>
    <property type="molecule type" value="Genomic_DNA"/>
</dbReference>
<dbReference type="InterPro" id="IPR038063">
    <property type="entry name" value="Transpep_catalytic_dom"/>
</dbReference>
<keyword evidence="11" id="KW-1185">Reference proteome</keyword>
<dbReference type="PANTHER" id="PTHR41533">
    <property type="entry name" value="L,D-TRANSPEPTIDASE HI_1667-RELATED"/>
    <property type="match status" value="1"/>
</dbReference>
<dbReference type="SUPFAM" id="SSF47090">
    <property type="entry name" value="PGBD-like"/>
    <property type="match status" value="1"/>
</dbReference>
<evidence type="ECO:0000256" key="6">
    <source>
        <dbReference type="ARBA" id="ARBA00023316"/>
    </source>
</evidence>
<evidence type="ECO:0000313" key="10">
    <source>
        <dbReference type="EMBL" id="MBL4913825.1"/>
    </source>
</evidence>
<evidence type="ECO:0000256" key="5">
    <source>
        <dbReference type="ARBA" id="ARBA00022984"/>
    </source>
</evidence>
<gene>
    <name evidence="10" type="ORF">JMA39_11910</name>
</gene>
<accession>A0ABS1SZR1</accession>
<evidence type="ECO:0000256" key="1">
    <source>
        <dbReference type="ARBA" id="ARBA00004752"/>
    </source>
</evidence>
<feature type="domain" description="L,D-TPase catalytic" evidence="9">
    <location>
        <begin position="217"/>
        <end position="396"/>
    </location>
</feature>
<name>A0ABS1SZR1_9GAMM</name>
<comment type="caution">
    <text evidence="10">The sequence shown here is derived from an EMBL/GenBank/DDBJ whole genome shotgun (WGS) entry which is preliminary data.</text>
</comment>
<reference evidence="10 11" key="1">
    <citation type="submission" date="2021-01" db="EMBL/GenBank/DDBJ databases">
        <title>Genome sequence of Shewanella schlegeliana JCM 11561.</title>
        <authorList>
            <person name="Zhang H."/>
            <person name="Li C."/>
        </authorList>
    </citation>
    <scope>NUCLEOTIDE SEQUENCE [LARGE SCALE GENOMIC DNA]</scope>
    <source>
        <strain evidence="10 11">JCM 11561</strain>
    </source>
</reference>
<keyword evidence="5 7" id="KW-0573">Peptidoglycan synthesis</keyword>
<feature type="active site" description="Proton donor/acceptor" evidence="7">
    <location>
        <position position="351"/>
    </location>
</feature>
<dbReference type="CDD" id="cd16913">
    <property type="entry name" value="YkuD_like"/>
    <property type="match status" value="1"/>
</dbReference>
<comment type="pathway">
    <text evidence="1 7">Cell wall biogenesis; peptidoglycan biosynthesis.</text>
</comment>
<keyword evidence="8" id="KW-0732">Signal</keyword>
<evidence type="ECO:0000259" key="9">
    <source>
        <dbReference type="PROSITE" id="PS52029"/>
    </source>
</evidence>
<evidence type="ECO:0000256" key="7">
    <source>
        <dbReference type="PROSITE-ProRule" id="PRU01373"/>
    </source>
</evidence>
<dbReference type="Gene3D" id="2.40.440.10">
    <property type="entry name" value="L,D-transpeptidase catalytic domain-like"/>
    <property type="match status" value="1"/>
</dbReference>
<evidence type="ECO:0000313" key="11">
    <source>
        <dbReference type="Proteomes" id="UP000604898"/>
    </source>
</evidence>
<proteinExistence type="inferred from homology"/>
<dbReference type="RefSeq" id="WP_202722083.1">
    <property type="nucleotide sequence ID" value="NZ_BPEX01000005.1"/>
</dbReference>
<feature type="active site" description="Nucleophile" evidence="7">
    <location>
        <position position="370"/>
    </location>
</feature>
<dbReference type="InterPro" id="IPR036365">
    <property type="entry name" value="PGBD-like_sf"/>
</dbReference>
<dbReference type="SUPFAM" id="SSF141523">
    <property type="entry name" value="L,D-transpeptidase catalytic domain-like"/>
    <property type="match status" value="1"/>
</dbReference>
<dbReference type="Proteomes" id="UP000604898">
    <property type="component" value="Unassembled WGS sequence"/>
</dbReference>
<comment type="similarity">
    <text evidence="2">Belongs to the YkuD family.</text>
</comment>
<feature type="chain" id="PRO_5047212145" evidence="8">
    <location>
        <begin position="28"/>
        <end position="444"/>
    </location>
</feature>
<evidence type="ECO:0000256" key="8">
    <source>
        <dbReference type="SAM" id="SignalP"/>
    </source>
</evidence>
<evidence type="ECO:0000256" key="3">
    <source>
        <dbReference type="ARBA" id="ARBA00022679"/>
    </source>
</evidence>
<evidence type="ECO:0000256" key="4">
    <source>
        <dbReference type="ARBA" id="ARBA00022960"/>
    </source>
</evidence>
<keyword evidence="3" id="KW-0808">Transferase</keyword>
<dbReference type="Pfam" id="PF03734">
    <property type="entry name" value="YkuD"/>
    <property type="match status" value="1"/>
</dbReference>
<dbReference type="InterPro" id="IPR036366">
    <property type="entry name" value="PGBDSf"/>
</dbReference>
<feature type="signal peptide" evidence="8">
    <location>
        <begin position="1"/>
        <end position="27"/>
    </location>
</feature>
<protein>
    <submittedName>
        <fullName evidence="10">L,D-transpeptidase family protein</fullName>
    </submittedName>
</protein>
<dbReference type="Gene3D" id="1.10.101.10">
    <property type="entry name" value="PGBD-like superfamily/PGBD"/>
    <property type="match status" value="1"/>
</dbReference>
<dbReference type="PROSITE" id="PS52029">
    <property type="entry name" value="LD_TPASE"/>
    <property type="match status" value="1"/>
</dbReference>
<keyword evidence="4 7" id="KW-0133">Cell shape</keyword>
<dbReference type="InterPro" id="IPR052905">
    <property type="entry name" value="LD-transpeptidase_YkuD-like"/>
</dbReference>
<keyword evidence="6 7" id="KW-0961">Cell wall biogenesis/degradation</keyword>
<dbReference type="InterPro" id="IPR005490">
    <property type="entry name" value="LD_TPept_cat_dom"/>
</dbReference>
<dbReference type="PANTHER" id="PTHR41533:SF2">
    <property type="entry name" value="BLR7131 PROTEIN"/>
    <property type="match status" value="1"/>
</dbReference>
<evidence type="ECO:0000256" key="2">
    <source>
        <dbReference type="ARBA" id="ARBA00005992"/>
    </source>
</evidence>